<comment type="caution">
    <text evidence="1">The sequence shown here is derived from an EMBL/GenBank/DDBJ whole genome shotgun (WGS) entry which is preliminary data.</text>
</comment>
<dbReference type="EMBL" id="AQQV01000003">
    <property type="protein sequence ID" value="ORE85798.1"/>
    <property type="molecule type" value="Genomic_DNA"/>
</dbReference>
<name>A0A1Y1SB16_9GAMM</name>
<gene>
    <name evidence="1" type="ORF">ATO7_10913</name>
</gene>
<dbReference type="InterPro" id="IPR009267">
    <property type="entry name" value="NTP_transf_6"/>
</dbReference>
<dbReference type="PANTHER" id="PTHR39166">
    <property type="entry name" value="BLL1166 PROTEIN"/>
    <property type="match status" value="1"/>
</dbReference>
<dbReference type="Proteomes" id="UP000192342">
    <property type="component" value="Unassembled WGS sequence"/>
</dbReference>
<dbReference type="AlphaFoldDB" id="A0A1Y1SB16"/>
<proteinExistence type="predicted"/>
<sequence length="171" mass="19434">MVALVEARELELKDWCIGAGAVRSVVWDTLHDYANHTAVEDIDLVYFDPDQTDIEIDKSLSSRLPEVFPGSAWEVVNQATVHVWYPSAFGHDVDPFKSLEEGVGSWPEYATAVGLGLNDDETIRVIAPHGLEDLFEMRVRHNPSRASVDAFQERMRTKCFKERWPQVTVYL</sequence>
<dbReference type="Pfam" id="PF06042">
    <property type="entry name" value="NTP_transf_6"/>
    <property type="match status" value="1"/>
</dbReference>
<evidence type="ECO:0008006" key="3">
    <source>
        <dbReference type="Google" id="ProtNLM"/>
    </source>
</evidence>
<evidence type="ECO:0000313" key="2">
    <source>
        <dbReference type="Proteomes" id="UP000192342"/>
    </source>
</evidence>
<reference evidence="1 2" key="1">
    <citation type="submission" date="2013-04" db="EMBL/GenBank/DDBJ databases">
        <title>Oceanococcus atlanticus 22II-S10r2 Genome Sequencing.</title>
        <authorList>
            <person name="Lai Q."/>
            <person name="Li G."/>
            <person name="Shao Z."/>
        </authorList>
    </citation>
    <scope>NUCLEOTIDE SEQUENCE [LARGE SCALE GENOMIC DNA]</scope>
    <source>
        <strain evidence="1 2">22II-S10r2</strain>
    </source>
</reference>
<accession>A0A1Y1SB16</accession>
<dbReference type="PANTHER" id="PTHR39166:SF1">
    <property type="entry name" value="BLL1166 PROTEIN"/>
    <property type="match status" value="1"/>
</dbReference>
<evidence type="ECO:0000313" key="1">
    <source>
        <dbReference type="EMBL" id="ORE85798.1"/>
    </source>
</evidence>
<protein>
    <recommendedName>
        <fullName evidence="3">Nucleotidyltransferase family protein</fullName>
    </recommendedName>
</protein>
<organism evidence="1 2">
    <name type="scientific">Oceanococcus atlanticus</name>
    <dbReference type="NCBI Taxonomy" id="1317117"/>
    <lineage>
        <taxon>Bacteria</taxon>
        <taxon>Pseudomonadati</taxon>
        <taxon>Pseudomonadota</taxon>
        <taxon>Gammaproteobacteria</taxon>
        <taxon>Chromatiales</taxon>
        <taxon>Oceanococcaceae</taxon>
        <taxon>Oceanococcus</taxon>
    </lineage>
</organism>
<keyword evidence="2" id="KW-1185">Reference proteome</keyword>